<feature type="non-terminal residue" evidence="2">
    <location>
        <position position="1"/>
    </location>
</feature>
<feature type="coiled-coil region" evidence="1">
    <location>
        <begin position="140"/>
        <end position="167"/>
    </location>
</feature>
<gene>
    <name evidence="2" type="primary">Ccdc171_4</name>
    <name evidence="2" type="ORF">SETKIR_R02896</name>
</gene>
<evidence type="ECO:0000313" key="2">
    <source>
        <dbReference type="EMBL" id="NXL24819.1"/>
    </source>
</evidence>
<feature type="coiled-coil region" evidence="1">
    <location>
        <begin position="35"/>
        <end position="111"/>
    </location>
</feature>
<evidence type="ECO:0000256" key="1">
    <source>
        <dbReference type="SAM" id="Coils"/>
    </source>
</evidence>
<comment type="caution">
    <text evidence="2">The sequence shown here is derived from an EMBL/GenBank/DDBJ whole genome shotgun (WGS) entry which is preliminary data.</text>
</comment>
<feature type="non-terminal residue" evidence="2">
    <location>
        <position position="231"/>
    </location>
</feature>
<sequence>AILRREIFGFLQGLHAAEIESYQLRLDLAGCRWAFNEMQKDAEKAHRLQEQLNELQRVNTTSFSFQRINQDSIHEELDNALQREHEAKLLLQEQQQQIQELSNALELHSCTNNDRSQVSDVPLMSLSIATEELRRRDQVLDHQNRLLKDTEQDQQRLQQTLQEAEHAIQQGAIDEESIINHIKAVEAALNEVRGEAVVPDAAAAMPLPSLKTLSEEAMRDRPEARSFQVRV</sequence>
<dbReference type="InterPro" id="IPR038820">
    <property type="entry name" value="CCDC171"/>
</dbReference>
<evidence type="ECO:0000313" key="3">
    <source>
        <dbReference type="Proteomes" id="UP000550059"/>
    </source>
</evidence>
<dbReference type="EMBL" id="VXAS01020631">
    <property type="protein sequence ID" value="NXL24819.1"/>
    <property type="molecule type" value="Genomic_DNA"/>
</dbReference>
<dbReference type="PANTHER" id="PTHR47899:SF1">
    <property type="entry name" value="COILED-COIL DOMAIN-CONTAINING PROTEIN 171"/>
    <property type="match status" value="1"/>
</dbReference>
<reference evidence="2 3" key="1">
    <citation type="submission" date="2019-09" db="EMBL/GenBank/DDBJ databases">
        <title>Bird 10,000 Genomes (B10K) Project - Family phase.</title>
        <authorList>
            <person name="Zhang G."/>
        </authorList>
    </citation>
    <scope>NUCLEOTIDE SEQUENCE [LARGE SCALE GENOMIC DNA]</scope>
    <source>
        <strain evidence="2">B10K-DU-001-45</strain>
        <tissue evidence="2">Muscle</tissue>
    </source>
</reference>
<keyword evidence="3" id="KW-1185">Reference proteome</keyword>
<dbReference type="PANTHER" id="PTHR47899">
    <property type="entry name" value="COILED-COIL DOMAIN-CONTAINING PROTEIN 171"/>
    <property type="match status" value="1"/>
</dbReference>
<accession>A0A7L0R7I1</accession>
<proteinExistence type="predicted"/>
<organism evidence="2 3">
    <name type="scientific">Setophaga kirtlandii</name>
    <name type="common">Kirtland's warbler</name>
    <name type="synonym">Dendroica kirtlandii</name>
    <dbReference type="NCBI Taxonomy" id="298831"/>
    <lineage>
        <taxon>Eukaryota</taxon>
        <taxon>Metazoa</taxon>
        <taxon>Chordata</taxon>
        <taxon>Craniata</taxon>
        <taxon>Vertebrata</taxon>
        <taxon>Euteleostomi</taxon>
        <taxon>Archelosauria</taxon>
        <taxon>Archosauria</taxon>
        <taxon>Dinosauria</taxon>
        <taxon>Saurischia</taxon>
        <taxon>Theropoda</taxon>
        <taxon>Coelurosauria</taxon>
        <taxon>Aves</taxon>
        <taxon>Neognathae</taxon>
        <taxon>Neoaves</taxon>
        <taxon>Telluraves</taxon>
        <taxon>Australaves</taxon>
        <taxon>Passeriformes</taxon>
        <taxon>Passeroidea</taxon>
        <taxon>Parulidae</taxon>
        <taxon>Setophaga</taxon>
    </lineage>
</organism>
<keyword evidence="1" id="KW-0175">Coiled coil</keyword>
<protein>
    <submittedName>
        <fullName evidence="2">CC171 protein</fullName>
    </submittedName>
</protein>
<dbReference type="Proteomes" id="UP000550059">
    <property type="component" value="Unassembled WGS sequence"/>
</dbReference>
<dbReference type="AlphaFoldDB" id="A0A7L0R7I1"/>
<name>A0A7L0R7I1_SETKR</name>